<proteinExistence type="predicted"/>
<dbReference type="EMBL" id="GGEC01059995">
    <property type="protein sequence ID" value="MBX40479.1"/>
    <property type="molecule type" value="Transcribed_RNA"/>
</dbReference>
<sequence length="26" mass="3202">MHLWPHQNLLVRPQNINKLLFFLQSN</sequence>
<name>A0A2P2NDE2_RHIMU</name>
<organism evidence="1">
    <name type="scientific">Rhizophora mucronata</name>
    <name type="common">Asiatic mangrove</name>
    <dbReference type="NCBI Taxonomy" id="61149"/>
    <lineage>
        <taxon>Eukaryota</taxon>
        <taxon>Viridiplantae</taxon>
        <taxon>Streptophyta</taxon>
        <taxon>Embryophyta</taxon>
        <taxon>Tracheophyta</taxon>
        <taxon>Spermatophyta</taxon>
        <taxon>Magnoliopsida</taxon>
        <taxon>eudicotyledons</taxon>
        <taxon>Gunneridae</taxon>
        <taxon>Pentapetalae</taxon>
        <taxon>rosids</taxon>
        <taxon>fabids</taxon>
        <taxon>Malpighiales</taxon>
        <taxon>Rhizophoraceae</taxon>
        <taxon>Rhizophora</taxon>
    </lineage>
</organism>
<accession>A0A2P2NDE2</accession>
<protein>
    <submittedName>
        <fullName evidence="1">Uncharacterized protein</fullName>
    </submittedName>
</protein>
<evidence type="ECO:0000313" key="1">
    <source>
        <dbReference type="EMBL" id="MBX40479.1"/>
    </source>
</evidence>
<dbReference type="AlphaFoldDB" id="A0A2P2NDE2"/>
<reference evidence="1" key="1">
    <citation type="submission" date="2018-02" db="EMBL/GenBank/DDBJ databases">
        <title>Rhizophora mucronata_Transcriptome.</title>
        <authorList>
            <person name="Meera S.P."/>
            <person name="Sreeshan A."/>
            <person name="Augustine A."/>
        </authorList>
    </citation>
    <scope>NUCLEOTIDE SEQUENCE</scope>
    <source>
        <tissue evidence="1">Leaf</tissue>
    </source>
</reference>